<name>A0A6B0YWX8_9CHLR</name>
<sequence length="269" mass="30771">MSKTTVTFERRDGAQNMSMAAVRSVPALAARMRQIDRCVLPASFTEIFRTRSLSPAYLVQNRTGPREVQTAVTAISQAADKLRRLARAYGEWKAFDIPAFFDLWPEHAPCLVDVEERVSTVNVTFFADLLLPSFHRAEQYWAQEFFPAYQTARPPFHSSADSSSFTAHFIEFEQPKMRAYWEKMLAVVFETRNALWNDIDFLAATAGGEEKASWQWAWRVPASPGLDECLLPPLDQLPTLTLGVEFPLPASRQPGRVRRLRRTWESRRV</sequence>
<gene>
    <name evidence="1" type="ORF">F4Y42_10740</name>
</gene>
<accession>A0A6B0YWX8</accession>
<reference evidence="1" key="1">
    <citation type="submission" date="2019-09" db="EMBL/GenBank/DDBJ databases">
        <title>Characterisation of the sponge microbiome using genome-centric metagenomics.</title>
        <authorList>
            <person name="Engelberts J.P."/>
            <person name="Robbins S.J."/>
            <person name="De Goeij J.M."/>
            <person name="Aranda M."/>
            <person name="Bell S.C."/>
            <person name="Webster N.S."/>
        </authorList>
    </citation>
    <scope>NUCLEOTIDE SEQUENCE</scope>
    <source>
        <strain evidence="1">SB0664_bin_27</strain>
    </source>
</reference>
<proteinExistence type="predicted"/>
<evidence type="ECO:0000313" key="1">
    <source>
        <dbReference type="EMBL" id="MXY93908.1"/>
    </source>
</evidence>
<dbReference type="EMBL" id="VXRG01000090">
    <property type="protein sequence ID" value="MXY93908.1"/>
    <property type="molecule type" value="Genomic_DNA"/>
</dbReference>
<protein>
    <submittedName>
        <fullName evidence="1">Uncharacterized protein</fullName>
    </submittedName>
</protein>
<dbReference type="AlphaFoldDB" id="A0A6B0YWX8"/>
<organism evidence="1">
    <name type="scientific">Caldilineaceae bacterium SB0664_bin_27</name>
    <dbReference type="NCBI Taxonomy" id="2605260"/>
    <lineage>
        <taxon>Bacteria</taxon>
        <taxon>Bacillati</taxon>
        <taxon>Chloroflexota</taxon>
        <taxon>Caldilineae</taxon>
        <taxon>Caldilineales</taxon>
        <taxon>Caldilineaceae</taxon>
    </lineage>
</organism>
<comment type="caution">
    <text evidence="1">The sequence shown here is derived from an EMBL/GenBank/DDBJ whole genome shotgun (WGS) entry which is preliminary data.</text>
</comment>